<accession>A0A1H2V8Y1</accession>
<organism evidence="6 7">
    <name type="scientific">Ruegeria halocynthiae</name>
    <dbReference type="NCBI Taxonomy" id="985054"/>
    <lineage>
        <taxon>Bacteria</taxon>
        <taxon>Pseudomonadati</taxon>
        <taxon>Pseudomonadota</taxon>
        <taxon>Alphaproteobacteria</taxon>
        <taxon>Rhodobacterales</taxon>
        <taxon>Roseobacteraceae</taxon>
        <taxon>Ruegeria</taxon>
    </lineage>
</organism>
<name>A0A1H2V8Y1_9RHOB</name>
<evidence type="ECO:0000256" key="4">
    <source>
        <dbReference type="ARBA" id="ARBA00023004"/>
    </source>
</evidence>
<dbReference type="EMBL" id="FNNP01000001">
    <property type="protein sequence ID" value="SDW64730.1"/>
    <property type="molecule type" value="Genomic_DNA"/>
</dbReference>
<dbReference type="GO" id="GO:0051539">
    <property type="term" value="F:4 iron, 4 sulfur cluster binding"/>
    <property type="evidence" value="ECO:0007669"/>
    <property type="project" value="UniProtKB-KW"/>
</dbReference>
<dbReference type="PANTHER" id="PTHR43498">
    <property type="entry name" value="FERREDOXIN:COB-COM HETERODISULFIDE REDUCTASE SUBUNIT A"/>
    <property type="match status" value="1"/>
</dbReference>
<gene>
    <name evidence="6" type="ORF">SAMN05444358_1011401</name>
</gene>
<dbReference type="PANTHER" id="PTHR43498:SF1">
    <property type="entry name" value="COB--COM HETERODISULFIDE REDUCTASE IRON-SULFUR SUBUNIT A"/>
    <property type="match status" value="1"/>
</dbReference>
<keyword evidence="5" id="KW-0411">Iron-sulfur</keyword>
<keyword evidence="2" id="KW-0479">Metal-binding</keyword>
<sequence length="454" mass="49104">MQTITEPARQIPVIHQTDVLVIGSGPAGLSAALAAARAGAEVSLMDRFGCMGGNITAVGVEGFAWYRHEQTVEAGGIGLEFETRAKEMGAAVPESQSLSYELDSEGFKLVADKLVEEAGVHPMLHRQFVAPIMEGDRITGVITESKAGREAILAKVVIDATGDADVAHRAGAPTHKTPHEDMMAASVMFHLAGVDKRAFMEGVKADPQTYKDWGGGGEWNIETSGKEDDMFSPFVKKPFQQAIKKGLIPPHLNTIAGTWGAMHDTGELTYMNLIHLDQIDGTDPDSLTIGEIEGRRQAMLAIDALRRFMPGCENARLRNFGMTIGIRDTRKIDAAYNMTETDARHQGRFEDSIGIYPEFIDGYGILILPTTGRYMQIPYRSMLPKGVQGLLVAGRSHGADRVAHAATRNMSCCAVMGQGAGIAAAMSLRSNQDLGKMDLAPVHKELDRQGVRVF</sequence>
<dbReference type="InterPro" id="IPR039650">
    <property type="entry name" value="HdrA-like"/>
</dbReference>
<proteinExistence type="predicted"/>
<dbReference type="STRING" id="985054.SAMN05444358_1011401"/>
<keyword evidence="4" id="KW-0408">Iron</keyword>
<evidence type="ECO:0000256" key="2">
    <source>
        <dbReference type="ARBA" id="ARBA00022723"/>
    </source>
</evidence>
<dbReference type="GO" id="GO:0046872">
    <property type="term" value="F:metal ion binding"/>
    <property type="evidence" value="ECO:0007669"/>
    <property type="project" value="UniProtKB-KW"/>
</dbReference>
<keyword evidence="7" id="KW-1185">Reference proteome</keyword>
<evidence type="ECO:0000256" key="3">
    <source>
        <dbReference type="ARBA" id="ARBA00023002"/>
    </source>
</evidence>
<protein>
    <submittedName>
        <fullName evidence="6">FAD dependent oxidoreductase</fullName>
    </submittedName>
</protein>
<evidence type="ECO:0000256" key="5">
    <source>
        <dbReference type="ARBA" id="ARBA00023014"/>
    </source>
</evidence>
<evidence type="ECO:0000313" key="7">
    <source>
        <dbReference type="Proteomes" id="UP000183400"/>
    </source>
</evidence>
<dbReference type="SUPFAM" id="SSF51905">
    <property type="entry name" value="FAD/NAD(P)-binding domain"/>
    <property type="match status" value="1"/>
</dbReference>
<dbReference type="Pfam" id="PF12831">
    <property type="entry name" value="FAD_oxidored"/>
    <property type="match status" value="1"/>
</dbReference>
<evidence type="ECO:0000313" key="6">
    <source>
        <dbReference type="EMBL" id="SDW64730.1"/>
    </source>
</evidence>
<dbReference type="GO" id="GO:0016491">
    <property type="term" value="F:oxidoreductase activity"/>
    <property type="evidence" value="ECO:0007669"/>
    <property type="project" value="UniProtKB-KW"/>
</dbReference>
<dbReference type="AlphaFoldDB" id="A0A1H2V8Y1"/>
<dbReference type="eggNOG" id="COG1053">
    <property type="taxonomic scope" value="Bacteria"/>
</dbReference>
<evidence type="ECO:0000256" key="1">
    <source>
        <dbReference type="ARBA" id="ARBA00022485"/>
    </source>
</evidence>
<keyword evidence="1" id="KW-0004">4Fe-4S</keyword>
<reference evidence="7" key="1">
    <citation type="submission" date="2016-10" db="EMBL/GenBank/DDBJ databases">
        <authorList>
            <person name="Varghese N."/>
            <person name="Submissions S."/>
        </authorList>
    </citation>
    <scope>NUCLEOTIDE SEQUENCE [LARGE SCALE GENOMIC DNA]</scope>
    <source>
        <strain evidence="7">DSM 27839</strain>
    </source>
</reference>
<dbReference type="PRINTS" id="PR00411">
    <property type="entry name" value="PNDRDTASEI"/>
</dbReference>
<dbReference type="RefSeq" id="WP_074735516.1">
    <property type="nucleotide sequence ID" value="NZ_FNNP01000001.1"/>
</dbReference>
<keyword evidence="3" id="KW-0560">Oxidoreductase</keyword>
<dbReference type="InterPro" id="IPR036188">
    <property type="entry name" value="FAD/NAD-bd_sf"/>
</dbReference>
<dbReference type="OrthoDB" id="9777740at2"/>
<dbReference type="Proteomes" id="UP000183400">
    <property type="component" value="Unassembled WGS sequence"/>
</dbReference>
<dbReference type="Gene3D" id="3.50.50.60">
    <property type="entry name" value="FAD/NAD(P)-binding domain"/>
    <property type="match status" value="1"/>
</dbReference>